<evidence type="ECO:0000313" key="6">
    <source>
        <dbReference type="EMBL" id="KAF1837331.1"/>
    </source>
</evidence>
<dbReference type="PANTHER" id="PTHR31465">
    <property type="entry name" value="PROTEIN RTA1-RELATED"/>
    <property type="match status" value="1"/>
</dbReference>
<protein>
    <submittedName>
        <fullName evidence="6">RTA1-domain-containing protein</fullName>
    </submittedName>
</protein>
<name>A0A6A5KPU8_9PLEO</name>
<evidence type="ECO:0000256" key="1">
    <source>
        <dbReference type="ARBA" id="ARBA00004141"/>
    </source>
</evidence>
<feature type="transmembrane region" description="Helical" evidence="5">
    <location>
        <begin position="57"/>
        <end position="76"/>
    </location>
</feature>
<reference evidence="6" key="1">
    <citation type="submission" date="2020-01" db="EMBL/GenBank/DDBJ databases">
        <authorList>
            <consortium name="DOE Joint Genome Institute"/>
            <person name="Haridas S."/>
            <person name="Albert R."/>
            <person name="Binder M."/>
            <person name="Bloem J."/>
            <person name="Labutti K."/>
            <person name="Salamov A."/>
            <person name="Andreopoulos B."/>
            <person name="Baker S.E."/>
            <person name="Barry K."/>
            <person name="Bills G."/>
            <person name="Bluhm B.H."/>
            <person name="Cannon C."/>
            <person name="Castanera R."/>
            <person name="Culley D.E."/>
            <person name="Daum C."/>
            <person name="Ezra D."/>
            <person name="Gonzalez J.B."/>
            <person name="Henrissat B."/>
            <person name="Kuo A."/>
            <person name="Liang C."/>
            <person name="Lipzen A."/>
            <person name="Lutzoni F."/>
            <person name="Magnuson J."/>
            <person name="Mondo S."/>
            <person name="Nolan M."/>
            <person name="Ohm R."/>
            <person name="Pangilinan J."/>
            <person name="Park H.-J."/>
            <person name="Ramirez L."/>
            <person name="Alfaro M."/>
            <person name="Sun H."/>
            <person name="Tritt A."/>
            <person name="Yoshinaga Y."/>
            <person name="Zwiers L.-H."/>
            <person name="Turgeon B.G."/>
            <person name="Goodwin S.B."/>
            <person name="Spatafora J.W."/>
            <person name="Crous P.W."/>
            <person name="Grigoriev I.V."/>
        </authorList>
    </citation>
    <scope>NUCLEOTIDE SEQUENCE</scope>
    <source>
        <strain evidence="6">P77</strain>
    </source>
</reference>
<dbReference type="AlphaFoldDB" id="A0A6A5KPU8"/>
<keyword evidence="7" id="KW-1185">Reference proteome</keyword>
<dbReference type="GO" id="GO:0000324">
    <property type="term" value="C:fungal-type vacuole"/>
    <property type="evidence" value="ECO:0007669"/>
    <property type="project" value="TreeGrafter"/>
</dbReference>
<organism evidence="6 7">
    <name type="scientific">Decorospora gaudefroyi</name>
    <dbReference type="NCBI Taxonomy" id="184978"/>
    <lineage>
        <taxon>Eukaryota</taxon>
        <taxon>Fungi</taxon>
        <taxon>Dikarya</taxon>
        <taxon>Ascomycota</taxon>
        <taxon>Pezizomycotina</taxon>
        <taxon>Dothideomycetes</taxon>
        <taxon>Pleosporomycetidae</taxon>
        <taxon>Pleosporales</taxon>
        <taxon>Pleosporineae</taxon>
        <taxon>Pleosporaceae</taxon>
        <taxon>Decorospora</taxon>
    </lineage>
</organism>
<feature type="transmembrane region" description="Helical" evidence="5">
    <location>
        <begin position="174"/>
        <end position="193"/>
    </location>
</feature>
<dbReference type="OrthoDB" id="4521223at2759"/>
<evidence type="ECO:0000256" key="5">
    <source>
        <dbReference type="SAM" id="Phobius"/>
    </source>
</evidence>
<keyword evidence="3 5" id="KW-1133">Transmembrane helix</keyword>
<keyword evidence="2 5" id="KW-0812">Transmembrane</keyword>
<feature type="transmembrane region" description="Helical" evidence="5">
    <location>
        <begin position="255"/>
        <end position="273"/>
    </location>
</feature>
<evidence type="ECO:0000256" key="3">
    <source>
        <dbReference type="ARBA" id="ARBA00022989"/>
    </source>
</evidence>
<gene>
    <name evidence="6" type="ORF">BDW02DRAFT_161360</name>
</gene>
<feature type="transmembrane region" description="Helical" evidence="5">
    <location>
        <begin position="88"/>
        <end position="110"/>
    </location>
</feature>
<proteinExistence type="predicted"/>
<dbReference type="InterPro" id="IPR007568">
    <property type="entry name" value="RTA1"/>
</dbReference>
<dbReference type="PANTHER" id="PTHR31465:SF8">
    <property type="entry name" value="DOMAIN PROTEIN, PUTATIVE (AFU_ORTHOLOGUE AFUA_6G14140)-RELATED"/>
    <property type="match status" value="1"/>
</dbReference>
<feature type="transmembrane region" description="Helical" evidence="5">
    <location>
        <begin position="130"/>
        <end position="154"/>
    </location>
</feature>
<accession>A0A6A5KPU8</accession>
<evidence type="ECO:0000256" key="2">
    <source>
        <dbReference type="ARBA" id="ARBA00022692"/>
    </source>
</evidence>
<dbReference type="Pfam" id="PF04479">
    <property type="entry name" value="RTA1"/>
    <property type="match status" value="1"/>
</dbReference>
<dbReference type="Proteomes" id="UP000800040">
    <property type="component" value="Unassembled WGS sequence"/>
</dbReference>
<dbReference type="GO" id="GO:0005886">
    <property type="term" value="C:plasma membrane"/>
    <property type="evidence" value="ECO:0007669"/>
    <property type="project" value="TreeGrafter"/>
</dbReference>
<evidence type="ECO:0000256" key="4">
    <source>
        <dbReference type="ARBA" id="ARBA00023136"/>
    </source>
</evidence>
<keyword evidence="4 5" id="KW-0472">Membrane</keyword>
<sequence>MFITSLTHRPTSLFDKELLLTTPQYPSLHFHQVGFETLRFYPALLIQLFFGIRYKTWTYMIALVLGCLAECGGYIARVVMHNNPYSSIGFQVQIVLLIFAPAFLAAGIYLTLKHVVIQFGETWSRLRPAWYTYIFIACDISSLVMQSAGGALAATADPGESIGDVGTNVMIAGIIWQVVVLAFFGLLVLEYSIRTYRRRDQLSTSALDLWSNLRFKLFCGAVLIAYTTILVRCVYRIPELLGGWGGDLMRMENEFILLEGVMIALTVLAQTVFHPGLCFPALANTVGKKAGYVKESGSETQIEMLRPPQNTTRVESSYEPYRT</sequence>
<feature type="transmembrane region" description="Helical" evidence="5">
    <location>
        <begin position="213"/>
        <end position="235"/>
    </location>
</feature>
<evidence type="ECO:0000313" key="7">
    <source>
        <dbReference type="Proteomes" id="UP000800040"/>
    </source>
</evidence>
<dbReference type="EMBL" id="ML975263">
    <property type="protein sequence ID" value="KAF1837331.1"/>
    <property type="molecule type" value="Genomic_DNA"/>
</dbReference>
<comment type="subcellular location">
    <subcellularLocation>
        <location evidence="1">Membrane</location>
        <topology evidence="1">Multi-pass membrane protein</topology>
    </subcellularLocation>
</comment>